<evidence type="ECO:0000256" key="1">
    <source>
        <dbReference type="ARBA" id="ARBA00012771"/>
    </source>
</evidence>
<keyword evidence="4" id="KW-0949">S-adenosyl-L-methionine</keyword>
<dbReference type="SUPFAM" id="SSF53335">
    <property type="entry name" value="S-adenosyl-L-methionine-dependent methyltransferases"/>
    <property type="match status" value="1"/>
</dbReference>
<feature type="domain" description="Methyltransferase small" evidence="6">
    <location>
        <begin position="101"/>
        <end position="197"/>
    </location>
</feature>
<dbReference type="GO" id="GO:0003676">
    <property type="term" value="F:nucleic acid binding"/>
    <property type="evidence" value="ECO:0007669"/>
    <property type="project" value="InterPro"/>
</dbReference>
<reference evidence="8 9" key="1">
    <citation type="submission" date="2014-06" db="EMBL/GenBank/DDBJ databases">
        <title>Helicobacter pullorum isolates in fresh chicken meat - phenotypic and genotypic features.</title>
        <authorList>
            <person name="Borges V."/>
            <person name="Santos A."/>
            <person name="Correia C.B."/>
            <person name="Saraiva M."/>
            <person name="Menard A."/>
            <person name="Vieira L."/>
            <person name="Sampaio D.A."/>
            <person name="Gomes J.P."/>
            <person name="Oleastro M."/>
        </authorList>
    </citation>
    <scope>NUCLEOTIDE SEQUENCE [LARGE SCALE GENOMIC DNA]</scope>
    <source>
        <strain evidence="8 9">229334/12</strain>
    </source>
</reference>
<keyword evidence="2" id="KW-0489">Methyltransferase</keyword>
<dbReference type="EC" id="2.1.1.297" evidence="1"/>
<dbReference type="InterPro" id="IPR029063">
    <property type="entry name" value="SAM-dependent_MTases_sf"/>
</dbReference>
<evidence type="ECO:0000259" key="6">
    <source>
        <dbReference type="Pfam" id="PF05175"/>
    </source>
</evidence>
<dbReference type="Proteomes" id="UP000037997">
    <property type="component" value="Unassembled WGS sequence"/>
</dbReference>
<dbReference type="RefSeq" id="WP_054197693.1">
    <property type="nucleotide sequence ID" value="NZ_JNOC01000017.1"/>
</dbReference>
<organism evidence="8 9">
    <name type="scientific">Helicobacter pullorum</name>
    <dbReference type="NCBI Taxonomy" id="35818"/>
    <lineage>
        <taxon>Bacteria</taxon>
        <taxon>Pseudomonadati</taxon>
        <taxon>Campylobacterota</taxon>
        <taxon>Epsilonproteobacteria</taxon>
        <taxon>Campylobacterales</taxon>
        <taxon>Helicobacteraceae</taxon>
        <taxon>Helicobacter</taxon>
    </lineage>
</organism>
<dbReference type="PANTHER" id="PTHR18895:SF74">
    <property type="entry name" value="MTRF1L RELEASE FACTOR GLUTAMINE METHYLTRANSFERASE"/>
    <property type="match status" value="1"/>
</dbReference>
<dbReference type="InterPro" id="IPR002052">
    <property type="entry name" value="DNA_methylase_N6_adenine_CS"/>
</dbReference>
<dbReference type="PROSITE" id="PS00092">
    <property type="entry name" value="N6_MTASE"/>
    <property type="match status" value="1"/>
</dbReference>
<dbReference type="PANTHER" id="PTHR18895">
    <property type="entry name" value="HEMK METHYLTRANSFERASE"/>
    <property type="match status" value="1"/>
</dbReference>
<accession>A0A0N0LTK4</accession>
<evidence type="ECO:0000256" key="3">
    <source>
        <dbReference type="ARBA" id="ARBA00022679"/>
    </source>
</evidence>
<gene>
    <name evidence="8" type="ORF">HPU229334_03165</name>
</gene>
<dbReference type="Gene3D" id="3.40.50.150">
    <property type="entry name" value="Vaccinia Virus protein VP39"/>
    <property type="match status" value="1"/>
</dbReference>
<dbReference type="InterPro" id="IPR050320">
    <property type="entry name" value="N5-glutamine_MTase"/>
</dbReference>
<comment type="caution">
    <text evidence="8">The sequence shown here is derived from an EMBL/GenBank/DDBJ whole genome shotgun (WGS) entry which is preliminary data.</text>
</comment>
<dbReference type="EMBL" id="JNOC01000017">
    <property type="protein sequence ID" value="KPH56058.1"/>
    <property type="molecule type" value="Genomic_DNA"/>
</dbReference>
<dbReference type="Gene3D" id="1.10.8.10">
    <property type="entry name" value="DNA helicase RuvA subunit, C-terminal domain"/>
    <property type="match status" value="1"/>
</dbReference>
<dbReference type="AlphaFoldDB" id="A0A0N0LTK4"/>
<proteinExistence type="predicted"/>
<dbReference type="NCBIfam" id="TIGR00536">
    <property type="entry name" value="hemK_fam"/>
    <property type="match status" value="1"/>
</dbReference>
<evidence type="ECO:0000256" key="5">
    <source>
        <dbReference type="ARBA" id="ARBA00048391"/>
    </source>
</evidence>
<dbReference type="GO" id="GO:0102559">
    <property type="term" value="F:peptide chain release factor N(5)-glutamine methyltransferase activity"/>
    <property type="evidence" value="ECO:0007669"/>
    <property type="project" value="UniProtKB-EC"/>
</dbReference>
<evidence type="ECO:0000313" key="8">
    <source>
        <dbReference type="EMBL" id="KPH56058.1"/>
    </source>
</evidence>
<dbReference type="Pfam" id="PF17827">
    <property type="entry name" value="PrmC_N"/>
    <property type="match status" value="1"/>
</dbReference>
<dbReference type="GO" id="GO:0032259">
    <property type="term" value="P:methylation"/>
    <property type="evidence" value="ECO:0007669"/>
    <property type="project" value="UniProtKB-KW"/>
</dbReference>
<dbReference type="Pfam" id="PF05175">
    <property type="entry name" value="MTS"/>
    <property type="match status" value="1"/>
</dbReference>
<dbReference type="CDD" id="cd02440">
    <property type="entry name" value="AdoMet_MTases"/>
    <property type="match status" value="1"/>
</dbReference>
<dbReference type="InterPro" id="IPR040758">
    <property type="entry name" value="PrmC_N"/>
</dbReference>
<evidence type="ECO:0000313" key="9">
    <source>
        <dbReference type="Proteomes" id="UP000037997"/>
    </source>
</evidence>
<dbReference type="InterPro" id="IPR007848">
    <property type="entry name" value="Small_mtfrase_dom"/>
</dbReference>
<dbReference type="PATRIC" id="fig|35818.11.peg.621"/>
<comment type="catalytic activity">
    <reaction evidence="5">
        <text>L-glutaminyl-[peptide chain release factor] + S-adenosyl-L-methionine = N(5)-methyl-L-glutaminyl-[peptide chain release factor] + S-adenosyl-L-homocysteine + H(+)</text>
        <dbReference type="Rhea" id="RHEA:42896"/>
        <dbReference type="Rhea" id="RHEA-COMP:10271"/>
        <dbReference type="Rhea" id="RHEA-COMP:10272"/>
        <dbReference type="ChEBI" id="CHEBI:15378"/>
        <dbReference type="ChEBI" id="CHEBI:30011"/>
        <dbReference type="ChEBI" id="CHEBI:57856"/>
        <dbReference type="ChEBI" id="CHEBI:59789"/>
        <dbReference type="ChEBI" id="CHEBI:61891"/>
        <dbReference type="EC" id="2.1.1.297"/>
    </reaction>
</comment>
<sequence length="278" mass="32446">MNLKEALDFGTKRLQSRQILRPRLESEILLSFVLNQPRIYLHIHETQALSHFEEIRYLDFICRREQHEPIEYLTEKVSFYGEEFYISHGTLIPRPETEILIDKAKEIILQHSCKNIAEIGIGSGIISIMLSLLLQDYPLKFYASDISPESLFNAYVNLKKFKISNLKLYKSAFLDFNTQNKLSFDLLISNPPYIKNDEILPHSLSYEPPKALFGGEVGDEILHQIILLAYNAKIPHLICEMGYNQRQSIENFIHKIPHKKIEFYKDLANLDRGFIVEF</sequence>
<evidence type="ECO:0000256" key="4">
    <source>
        <dbReference type="ARBA" id="ARBA00022691"/>
    </source>
</evidence>
<dbReference type="InterPro" id="IPR004556">
    <property type="entry name" value="HemK-like"/>
</dbReference>
<name>A0A0N0LTK4_9HELI</name>
<feature type="domain" description="Release factor glutamine methyltransferase N-terminal" evidence="7">
    <location>
        <begin position="5"/>
        <end position="74"/>
    </location>
</feature>
<evidence type="ECO:0000259" key="7">
    <source>
        <dbReference type="Pfam" id="PF17827"/>
    </source>
</evidence>
<evidence type="ECO:0000256" key="2">
    <source>
        <dbReference type="ARBA" id="ARBA00022603"/>
    </source>
</evidence>
<protein>
    <recommendedName>
        <fullName evidence="1">peptide chain release factor N(5)-glutamine methyltransferase</fullName>
        <ecNumber evidence="1">2.1.1.297</ecNumber>
    </recommendedName>
</protein>
<keyword evidence="3" id="KW-0808">Transferase</keyword>
<dbReference type="STRING" id="35818.HPU229336_08635"/>